<feature type="transmembrane region" description="Helical" evidence="6">
    <location>
        <begin position="428"/>
        <end position="450"/>
    </location>
</feature>
<dbReference type="PANTHER" id="PTHR23511:SF35">
    <property type="entry name" value="MAJOR FACILITATOR SUPERFAMILY (MFS) PROFILE DOMAIN-CONTAINING PROTEIN"/>
    <property type="match status" value="1"/>
</dbReference>
<protein>
    <recommendedName>
        <fullName evidence="7">Major facilitator superfamily (MFS) profile domain-containing protein</fullName>
    </recommendedName>
</protein>
<dbReference type="InterPro" id="IPR020846">
    <property type="entry name" value="MFS_dom"/>
</dbReference>
<feature type="domain" description="Major facilitator superfamily (MFS) profile" evidence="7">
    <location>
        <begin position="34"/>
        <end position="515"/>
    </location>
</feature>
<dbReference type="EMBL" id="JAPTSV010000012">
    <property type="protein sequence ID" value="KAJ1522128.1"/>
    <property type="molecule type" value="Genomic_DNA"/>
</dbReference>
<dbReference type="GO" id="GO:0022857">
    <property type="term" value="F:transmembrane transporter activity"/>
    <property type="evidence" value="ECO:0007669"/>
    <property type="project" value="InterPro"/>
</dbReference>
<comment type="caution">
    <text evidence="8">The sequence shown here is derived from an EMBL/GenBank/DDBJ whole genome shotgun (WGS) entry which is preliminary data.</text>
</comment>
<keyword evidence="2" id="KW-0813">Transport</keyword>
<feature type="transmembrane region" description="Helical" evidence="6">
    <location>
        <begin position="462"/>
        <end position="484"/>
    </location>
</feature>
<organism evidence="8 9">
    <name type="scientific">Megalurothrips usitatus</name>
    <name type="common">bean blossom thrips</name>
    <dbReference type="NCBI Taxonomy" id="439358"/>
    <lineage>
        <taxon>Eukaryota</taxon>
        <taxon>Metazoa</taxon>
        <taxon>Ecdysozoa</taxon>
        <taxon>Arthropoda</taxon>
        <taxon>Hexapoda</taxon>
        <taxon>Insecta</taxon>
        <taxon>Pterygota</taxon>
        <taxon>Neoptera</taxon>
        <taxon>Paraneoptera</taxon>
        <taxon>Thysanoptera</taxon>
        <taxon>Terebrantia</taxon>
        <taxon>Thripoidea</taxon>
        <taxon>Thripidae</taxon>
        <taxon>Megalurothrips</taxon>
    </lineage>
</organism>
<evidence type="ECO:0000259" key="7">
    <source>
        <dbReference type="PROSITE" id="PS50850"/>
    </source>
</evidence>
<keyword evidence="4 6" id="KW-1133">Transmembrane helix</keyword>
<reference evidence="8" key="1">
    <citation type="submission" date="2022-12" db="EMBL/GenBank/DDBJ databases">
        <title>Chromosome-level genome assembly of the bean flower thrips Megalurothrips usitatus.</title>
        <authorList>
            <person name="Ma L."/>
            <person name="Liu Q."/>
            <person name="Li H."/>
            <person name="Cai W."/>
        </authorList>
    </citation>
    <scope>NUCLEOTIDE SEQUENCE</scope>
    <source>
        <strain evidence="8">Cailab_2022a</strain>
    </source>
</reference>
<evidence type="ECO:0000256" key="2">
    <source>
        <dbReference type="ARBA" id="ARBA00022448"/>
    </source>
</evidence>
<evidence type="ECO:0000256" key="3">
    <source>
        <dbReference type="ARBA" id="ARBA00022692"/>
    </source>
</evidence>
<evidence type="ECO:0000256" key="1">
    <source>
        <dbReference type="ARBA" id="ARBA00004141"/>
    </source>
</evidence>
<dbReference type="PROSITE" id="PS50850">
    <property type="entry name" value="MFS"/>
    <property type="match status" value="1"/>
</dbReference>
<feature type="transmembrane region" description="Helical" evidence="6">
    <location>
        <begin position="32"/>
        <end position="56"/>
    </location>
</feature>
<feature type="transmembrane region" description="Helical" evidence="6">
    <location>
        <begin position="124"/>
        <end position="146"/>
    </location>
</feature>
<sequence length="557" mass="59570">MKVTSARTVQGKMDDAKFSTAIDAAGHGRFQYMAFLTAGLIYFTCGLQSGVNAYILPSVKCAFQLTDSQMGILNALFLGGGCISAHIWGALSDSYGRRPVLAGAALLDAVCIVFSAFAPSYEVFAFLRLLSGMLNMAPAGLTFLYLGEFVGDRRRTAFSQAMGTTWILSWIILPGLAYVVIPMPWSLDVLGVRLQSWRLFLLMLLVPTTTALCLGLYMPETPKFLQSAGREEDALRVYRRIYALNTGDSADNYPGRSVATGAPTTAASANGHGQGVLQILARTLRLSLELFRPPVLYRTLLCCLIYFCSIFVMYGFGLWLPELLNRFELHARDHPGEREYVCTVLTTVNNATTSSQGDAGMSCGDASVVDPSAFLNTATVNGACMVFNLISTFITGYIGRRTLSAGCNLLAGLTGFALLYASSTMEVVIVSVFFTALAETGCIGINGMIVDVFPPRVSGVGVASVMLSGRLGGSIGNLVMGYLLEQSCELPLLLLFGTGVACGVLCCCAHRRYADDDDGDKDKGAGRTVMVAVVDSTGKESVIGRMNSTSPTTPEFA</sequence>
<evidence type="ECO:0000313" key="9">
    <source>
        <dbReference type="Proteomes" id="UP001075354"/>
    </source>
</evidence>
<keyword evidence="9" id="KW-1185">Reference proteome</keyword>
<dbReference type="InterPro" id="IPR036259">
    <property type="entry name" value="MFS_trans_sf"/>
</dbReference>
<gene>
    <name evidence="8" type="ORF">ONE63_002439</name>
</gene>
<evidence type="ECO:0000313" key="8">
    <source>
        <dbReference type="EMBL" id="KAJ1522128.1"/>
    </source>
</evidence>
<feature type="transmembrane region" description="Helical" evidence="6">
    <location>
        <begin position="167"/>
        <end position="185"/>
    </location>
</feature>
<dbReference type="GO" id="GO:0016020">
    <property type="term" value="C:membrane"/>
    <property type="evidence" value="ECO:0007669"/>
    <property type="project" value="UniProtKB-SubCell"/>
</dbReference>
<dbReference type="SUPFAM" id="SSF103473">
    <property type="entry name" value="MFS general substrate transporter"/>
    <property type="match status" value="1"/>
</dbReference>
<feature type="transmembrane region" description="Helical" evidence="6">
    <location>
        <begin position="378"/>
        <end position="398"/>
    </location>
</feature>
<feature type="transmembrane region" description="Helical" evidence="6">
    <location>
        <begin position="405"/>
        <end position="422"/>
    </location>
</feature>
<feature type="transmembrane region" description="Helical" evidence="6">
    <location>
        <begin position="68"/>
        <end position="88"/>
    </location>
</feature>
<keyword evidence="3 6" id="KW-0812">Transmembrane</keyword>
<dbReference type="InterPro" id="IPR011701">
    <property type="entry name" value="MFS"/>
</dbReference>
<proteinExistence type="predicted"/>
<dbReference type="Proteomes" id="UP001075354">
    <property type="component" value="Chromosome 12"/>
</dbReference>
<feature type="transmembrane region" description="Helical" evidence="6">
    <location>
        <begin position="100"/>
        <end position="118"/>
    </location>
</feature>
<evidence type="ECO:0000256" key="6">
    <source>
        <dbReference type="SAM" id="Phobius"/>
    </source>
</evidence>
<dbReference type="Pfam" id="PF07690">
    <property type="entry name" value="MFS_1"/>
    <property type="match status" value="2"/>
</dbReference>
<feature type="transmembrane region" description="Helical" evidence="6">
    <location>
        <begin position="295"/>
        <end position="320"/>
    </location>
</feature>
<evidence type="ECO:0000256" key="5">
    <source>
        <dbReference type="ARBA" id="ARBA00023136"/>
    </source>
</evidence>
<dbReference type="AlphaFoldDB" id="A0AAV7XCF8"/>
<feature type="transmembrane region" description="Helical" evidence="6">
    <location>
        <begin position="197"/>
        <end position="217"/>
    </location>
</feature>
<accession>A0AAV7XCF8</accession>
<feature type="transmembrane region" description="Helical" evidence="6">
    <location>
        <begin position="490"/>
        <end position="509"/>
    </location>
</feature>
<keyword evidence="5 6" id="KW-0472">Membrane</keyword>
<comment type="subcellular location">
    <subcellularLocation>
        <location evidence="1">Membrane</location>
        <topology evidence="1">Multi-pass membrane protein</topology>
    </subcellularLocation>
</comment>
<dbReference type="Gene3D" id="1.20.1250.20">
    <property type="entry name" value="MFS general substrate transporter like domains"/>
    <property type="match status" value="1"/>
</dbReference>
<dbReference type="PANTHER" id="PTHR23511">
    <property type="entry name" value="SYNAPTIC VESICLE GLYCOPROTEIN 2"/>
    <property type="match status" value="1"/>
</dbReference>
<name>A0AAV7XCF8_9NEOP</name>
<evidence type="ECO:0000256" key="4">
    <source>
        <dbReference type="ARBA" id="ARBA00022989"/>
    </source>
</evidence>